<dbReference type="GO" id="GO:0022904">
    <property type="term" value="P:respiratory electron transport chain"/>
    <property type="evidence" value="ECO:0007669"/>
    <property type="project" value="InterPro"/>
</dbReference>
<dbReference type="GO" id="GO:0005886">
    <property type="term" value="C:plasma membrane"/>
    <property type="evidence" value="ECO:0007669"/>
    <property type="project" value="UniProtKB-SubCell"/>
</dbReference>
<proteinExistence type="inferred from homology"/>
<feature type="transmembrane region" description="Helical" evidence="13">
    <location>
        <begin position="85"/>
        <end position="106"/>
    </location>
</feature>
<keyword evidence="11 13" id="KW-0472">Membrane</keyword>
<dbReference type="GO" id="GO:0009055">
    <property type="term" value="F:electron transfer activity"/>
    <property type="evidence" value="ECO:0007669"/>
    <property type="project" value="InterPro"/>
</dbReference>
<comment type="cofactor">
    <cofactor evidence="1">
        <name>heme b</name>
        <dbReference type="ChEBI" id="CHEBI:60344"/>
    </cofactor>
</comment>
<dbReference type="InterPro" id="IPR052168">
    <property type="entry name" value="Cytochrome_b561_oxidase"/>
</dbReference>
<comment type="similarity">
    <text evidence="12">Belongs to the cytochrome b561 family.</text>
</comment>
<evidence type="ECO:0000256" key="7">
    <source>
        <dbReference type="ARBA" id="ARBA00022723"/>
    </source>
</evidence>
<keyword evidence="18" id="KW-1185">Reference proteome</keyword>
<protein>
    <submittedName>
        <fullName evidence="15">Cytochrome b</fullName>
    </submittedName>
</protein>
<evidence type="ECO:0000256" key="6">
    <source>
        <dbReference type="ARBA" id="ARBA00022692"/>
    </source>
</evidence>
<evidence type="ECO:0000256" key="4">
    <source>
        <dbReference type="ARBA" id="ARBA00022475"/>
    </source>
</evidence>
<dbReference type="SUPFAM" id="SSF81342">
    <property type="entry name" value="Transmembrane di-heme cytochromes"/>
    <property type="match status" value="1"/>
</dbReference>
<dbReference type="OrthoDB" id="8536275at2"/>
<name>A0A2Z4JQZ2_9BURK</name>
<feature type="domain" description="Cytochrome b561 bacterial/Ni-hydrogenase" evidence="14">
    <location>
        <begin position="5"/>
        <end position="173"/>
    </location>
</feature>
<evidence type="ECO:0000313" key="15">
    <source>
        <dbReference type="EMBL" id="AWW49275.1"/>
    </source>
</evidence>
<evidence type="ECO:0000313" key="17">
    <source>
        <dbReference type="Proteomes" id="UP000248592"/>
    </source>
</evidence>
<dbReference type="Gene3D" id="1.20.950.20">
    <property type="entry name" value="Transmembrane di-heme cytochromes, Chain C"/>
    <property type="match status" value="1"/>
</dbReference>
<dbReference type="GO" id="GO:0020037">
    <property type="term" value="F:heme binding"/>
    <property type="evidence" value="ECO:0007669"/>
    <property type="project" value="TreeGrafter"/>
</dbReference>
<dbReference type="PANTHER" id="PTHR30529:SF1">
    <property type="entry name" value="CYTOCHROME B561 HOMOLOG 2"/>
    <property type="match status" value="1"/>
</dbReference>
<dbReference type="GO" id="GO:0046872">
    <property type="term" value="F:metal ion binding"/>
    <property type="evidence" value="ECO:0007669"/>
    <property type="project" value="UniProtKB-KW"/>
</dbReference>
<evidence type="ECO:0000256" key="11">
    <source>
        <dbReference type="ARBA" id="ARBA00023136"/>
    </source>
</evidence>
<keyword evidence="5" id="KW-0349">Heme</keyword>
<accession>A0A2Z4JQZ2</accession>
<reference evidence="15" key="3">
    <citation type="journal article" date="2019" name="Int. J. Syst. Evol. Microbiol.">
        <title>Polynucleobacter paneuropaeus sp. nov., characterized by six strains isolated from freshwater lakes located along a 3000 km north-south cross-section across Europe.</title>
        <authorList>
            <person name="Hoetzinger M."/>
            <person name="Schmidt J."/>
            <person name="Pitt A."/>
            <person name="Koll U."/>
            <person name="Lang E."/>
            <person name="Hahn M.W."/>
        </authorList>
    </citation>
    <scope>NUCLEOTIDE SEQUENCE</scope>
    <source>
        <strain evidence="15">MG-25-Pas1-D2</strain>
    </source>
</reference>
<keyword evidence="8" id="KW-0249">Electron transport</keyword>
<evidence type="ECO:0000256" key="12">
    <source>
        <dbReference type="ARBA" id="ARBA00037975"/>
    </source>
</evidence>
<dbReference type="Proteomes" id="UP000248592">
    <property type="component" value="Chromosome"/>
</dbReference>
<keyword evidence="6 13" id="KW-0812">Transmembrane</keyword>
<evidence type="ECO:0000256" key="1">
    <source>
        <dbReference type="ARBA" id="ARBA00001970"/>
    </source>
</evidence>
<dbReference type="InterPro" id="IPR016174">
    <property type="entry name" value="Di-haem_cyt_TM"/>
</dbReference>
<organism evidence="15 17">
    <name type="scientific">Polynucleobacter paneuropaeus</name>
    <dbReference type="NCBI Taxonomy" id="2527775"/>
    <lineage>
        <taxon>Bacteria</taxon>
        <taxon>Pseudomonadati</taxon>
        <taxon>Pseudomonadota</taxon>
        <taxon>Betaproteobacteria</taxon>
        <taxon>Burkholderiales</taxon>
        <taxon>Burkholderiaceae</taxon>
        <taxon>Polynucleobacter</taxon>
    </lineage>
</organism>
<evidence type="ECO:0000256" key="8">
    <source>
        <dbReference type="ARBA" id="ARBA00022982"/>
    </source>
</evidence>
<dbReference type="GeneID" id="66832709"/>
<dbReference type="InterPro" id="IPR011577">
    <property type="entry name" value="Cyt_b561_bac/Ni-Hgenase"/>
</dbReference>
<evidence type="ECO:0000256" key="5">
    <source>
        <dbReference type="ARBA" id="ARBA00022617"/>
    </source>
</evidence>
<evidence type="ECO:0000256" key="3">
    <source>
        <dbReference type="ARBA" id="ARBA00022448"/>
    </source>
</evidence>
<dbReference type="PANTHER" id="PTHR30529">
    <property type="entry name" value="CYTOCHROME B561"/>
    <property type="match status" value="1"/>
</dbReference>
<dbReference type="EMBL" id="CP030085">
    <property type="protein sequence ID" value="AWW49275.1"/>
    <property type="molecule type" value="Genomic_DNA"/>
</dbReference>
<keyword evidence="7" id="KW-0479">Metal-binding</keyword>
<evidence type="ECO:0000313" key="18">
    <source>
        <dbReference type="Proteomes" id="UP000251072"/>
    </source>
</evidence>
<dbReference type="RefSeq" id="WP_112204863.1">
    <property type="nucleotide sequence ID" value="NZ_CBCSBS010000001.1"/>
</dbReference>
<comment type="subcellular location">
    <subcellularLocation>
        <location evidence="2">Cell membrane</location>
        <topology evidence="2">Multi-pass membrane protein</topology>
    </subcellularLocation>
</comment>
<evidence type="ECO:0000259" key="14">
    <source>
        <dbReference type="Pfam" id="PF01292"/>
    </source>
</evidence>
<feature type="transmembrane region" description="Helical" evidence="13">
    <location>
        <begin position="12"/>
        <end position="32"/>
    </location>
</feature>
<keyword evidence="4" id="KW-1003">Cell membrane</keyword>
<reference evidence="17" key="1">
    <citation type="submission" date="2018-06" db="EMBL/GenBank/DDBJ databases">
        <title>Description of a new Polynucleobacter species.</title>
        <authorList>
            <person name="Hahn M.W."/>
        </authorList>
    </citation>
    <scope>NUCLEOTIDE SEQUENCE [LARGE SCALE GENOMIC DNA]</scope>
    <source>
        <strain evidence="17">MG-25-Pas1-D2</strain>
    </source>
</reference>
<sequence>MEQTRYTTPAILIHWVMAALIIVAWTIGTLAVDMPLGPDRIVSFSWHKWIGITVLFLVLLRIVWRLTHRVPELNIAMPKWQERTMAFTHWALYILMFSIPVVGWLMSSAHGYTVNYFGLFELPDLVSKDKVLGEQLEDLHALLADGLMILVGLHVLAALKHQFIDKDGLLSRMSFHKSSNKKGAI</sequence>
<dbReference type="AlphaFoldDB" id="A0A2Z4JQZ2"/>
<feature type="transmembrane region" description="Helical" evidence="13">
    <location>
        <begin position="139"/>
        <end position="159"/>
    </location>
</feature>
<keyword evidence="3" id="KW-0813">Transport</keyword>
<keyword evidence="10" id="KW-0408">Iron</keyword>
<feature type="transmembrane region" description="Helical" evidence="13">
    <location>
        <begin position="44"/>
        <end position="64"/>
    </location>
</feature>
<evidence type="ECO:0000313" key="16">
    <source>
        <dbReference type="EMBL" id="RAZ42863.1"/>
    </source>
</evidence>
<dbReference type="EMBL" id="QMCH01000002">
    <property type="protein sequence ID" value="RAZ42863.1"/>
    <property type="molecule type" value="Genomic_DNA"/>
</dbReference>
<evidence type="ECO:0000256" key="10">
    <source>
        <dbReference type="ARBA" id="ARBA00023004"/>
    </source>
</evidence>
<reference evidence="16 18" key="2">
    <citation type="submission" date="2018-06" db="EMBL/GenBank/DDBJ databases">
        <title>Genome of strain Polynucleobacter sp. FUKU-NW-11.</title>
        <authorList>
            <person name="Hahn M.W."/>
        </authorList>
    </citation>
    <scope>NUCLEOTIDE SEQUENCE [LARGE SCALE GENOMIC DNA]</scope>
    <source>
        <strain evidence="16">FUKU-NW-11</strain>
        <strain evidence="18">FUKU-NW11</strain>
    </source>
</reference>
<evidence type="ECO:0000256" key="2">
    <source>
        <dbReference type="ARBA" id="ARBA00004651"/>
    </source>
</evidence>
<keyword evidence="9 13" id="KW-1133">Transmembrane helix</keyword>
<dbReference type="Pfam" id="PF01292">
    <property type="entry name" value="Ni_hydr_CYTB"/>
    <property type="match status" value="1"/>
</dbReference>
<dbReference type="Proteomes" id="UP000251072">
    <property type="component" value="Unassembled WGS sequence"/>
</dbReference>
<dbReference type="KEGG" id="poh:DPM16_06325"/>
<gene>
    <name evidence="16" type="ORF">DP176_03280</name>
    <name evidence="15" type="ORF">Pas1_02110</name>
</gene>
<evidence type="ECO:0000256" key="13">
    <source>
        <dbReference type="SAM" id="Phobius"/>
    </source>
</evidence>
<evidence type="ECO:0000256" key="9">
    <source>
        <dbReference type="ARBA" id="ARBA00022989"/>
    </source>
</evidence>